<sequence>MRRKFPELEESPYFVLFLIVVFSGGECPKEIDFLYSSEQEEEGSMSDWKKKSSSPKHDEQDESFLDEYSSYEKFLQELLGESMISNDSLFKLFYAKNPVKDPKSHARQFSKSNTPDDSQDESLGQEESRINNVSYALNEESFQYYKEPRKYGTENEGFEL</sequence>
<feature type="region of interest" description="Disordered" evidence="1">
    <location>
        <begin position="101"/>
        <end position="134"/>
    </location>
</feature>
<feature type="compositionally biased region" description="Basic and acidic residues" evidence="1">
    <location>
        <begin position="47"/>
        <end position="59"/>
    </location>
</feature>
<reference evidence="2 3" key="1">
    <citation type="journal article" date="2021" name="Sci. Rep.">
        <title>The genome of the diatom Chaetoceros tenuissimus carries an ancient integrated fragment of an extant virus.</title>
        <authorList>
            <person name="Hongo Y."/>
            <person name="Kimura K."/>
            <person name="Takaki Y."/>
            <person name="Yoshida Y."/>
            <person name="Baba S."/>
            <person name="Kobayashi G."/>
            <person name="Nagasaki K."/>
            <person name="Hano T."/>
            <person name="Tomaru Y."/>
        </authorList>
    </citation>
    <scope>NUCLEOTIDE SEQUENCE [LARGE SCALE GENOMIC DNA]</scope>
    <source>
        <strain evidence="2 3">NIES-3715</strain>
    </source>
</reference>
<organism evidence="2 3">
    <name type="scientific">Chaetoceros tenuissimus</name>
    <dbReference type="NCBI Taxonomy" id="426638"/>
    <lineage>
        <taxon>Eukaryota</taxon>
        <taxon>Sar</taxon>
        <taxon>Stramenopiles</taxon>
        <taxon>Ochrophyta</taxon>
        <taxon>Bacillariophyta</taxon>
        <taxon>Coscinodiscophyceae</taxon>
        <taxon>Chaetocerotophycidae</taxon>
        <taxon>Chaetocerotales</taxon>
        <taxon>Chaetocerotaceae</taxon>
        <taxon>Chaetoceros</taxon>
    </lineage>
</organism>
<name>A0AAD3H4U6_9STRA</name>
<keyword evidence="3" id="KW-1185">Reference proteome</keyword>
<dbReference type="Proteomes" id="UP001054902">
    <property type="component" value="Unassembled WGS sequence"/>
</dbReference>
<dbReference type="AlphaFoldDB" id="A0AAD3H4U6"/>
<feature type="compositionally biased region" description="Polar residues" evidence="1">
    <location>
        <begin position="107"/>
        <end position="116"/>
    </location>
</feature>
<comment type="caution">
    <text evidence="2">The sequence shown here is derived from an EMBL/GenBank/DDBJ whole genome shotgun (WGS) entry which is preliminary data.</text>
</comment>
<evidence type="ECO:0000313" key="2">
    <source>
        <dbReference type="EMBL" id="GFH50341.1"/>
    </source>
</evidence>
<protein>
    <submittedName>
        <fullName evidence="2">Uncharacterized protein</fullName>
    </submittedName>
</protein>
<gene>
    <name evidence="2" type="ORF">CTEN210_06817</name>
</gene>
<accession>A0AAD3H4U6</accession>
<feature type="region of interest" description="Disordered" evidence="1">
    <location>
        <begin position="38"/>
        <end position="63"/>
    </location>
</feature>
<evidence type="ECO:0000313" key="3">
    <source>
        <dbReference type="Proteomes" id="UP001054902"/>
    </source>
</evidence>
<dbReference type="EMBL" id="BLLK01000038">
    <property type="protein sequence ID" value="GFH50341.1"/>
    <property type="molecule type" value="Genomic_DNA"/>
</dbReference>
<evidence type="ECO:0000256" key="1">
    <source>
        <dbReference type="SAM" id="MobiDB-lite"/>
    </source>
</evidence>
<proteinExistence type="predicted"/>